<dbReference type="SUPFAM" id="SSF52540">
    <property type="entry name" value="P-loop containing nucleoside triphosphate hydrolases"/>
    <property type="match status" value="1"/>
</dbReference>
<dbReference type="Gene3D" id="3.40.50.300">
    <property type="entry name" value="P-loop containing nucleotide triphosphate hydrolases"/>
    <property type="match status" value="1"/>
</dbReference>
<organism evidence="2">
    <name type="scientific">Thermococcus litoralis</name>
    <dbReference type="NCBI Taxonomy" id="2265"/>
    <lineage>
        <taxon>Archaea</taxon>
        <taxon>Methanobacteriati</taxon>
        <taxon>Methanobacteriota</taxon>
        <taxon>Thermococci</taxon>
        <taxon>Thermococcales</taxon>
        <taxon>Thermococcaceae</taxon>
        <taxon>Thermococcus</taxon>
    </lineage>
</organism>
<dbReference type="Pfam" id="PF01637">
    <property type="entry name" value="ATPase_2"/>
    <property type="match status" value="1"/>
</dbReference>
<dbReference type="Gene3D" id="1.10.8.60">
    <property type="match status" value="1"/>
</dbReference>
<sequence>MFRQDPCRSRRELFDREEELNQLVKALKSNVWVAILGPRMAGKTSLAYVGANLLEDFSVVYVDLRGTYTMKKAAERILNSLPQSKLESLLERIKGIRIGKFGIELKDSSAVDVMERLFSELHNGIVILDEVQDVIYGVNHFLNLLARIRNSKRDINFIFTGSSIGLMHSLLEPSPKSPLYGRTPIKIELKPWDFKTAYAFLEKGLRECNVDYTGSEISETINELGTLPGWLNFYGLRRCLGKSHEKALEESTTEGVKVAKMELENLLKNRPAWARLVLRSLAFGARWHEMLELGASKAGLLKFLKTLQNLYLISKEGEVYRISDPIYRRASREL</sequence>
<dbReference type="InterPro" id="IPR036390">
    <property type="entry name" value="WH_DNA-bd_sf"/>
</dbReference>
<evidence type="ECO:0000313" key="2">
    <source>
        <dbReference type="EMBL" id="HHI00084.1"/>
    </source>
</evidence>
<name>A0A7C5NUF1_THELI</name>
<protein>
    <submittedName>
        <fullName evidence="2">ATP-binding protein</fullName>
    </submittedName>
</protein>
<keyword evidence="2" id="KW-0067">ATP-binding</keyword>
<dbReference type="InterPro" id="IPR027417">
    <property type="entry name" value="P-loop_NTPase"/>
</dbReference>
<reference evidence="2" key="1">
    <citation type="journal article" date="2020" name="mSystems">
        <title>Genome- and Community-Level Interaction Insights into Carbon Utilization and Element Cycling Functions of Hydrothermarchaeota in Hydrothermal Sediment.</title>
        <authorList>
            <person name="Zhou Z."/>
            <person name="Liu Y."/>
            <person name="Xu W."/>
            <person name="Pan J."/>
            <person name="Luo Z.H."/>
            <person name="Li M."/>
        </authorList>
    </citation>
    <scope>NUCLEOTIDE SEQUENCE [LARGE SCALE GENOMIC DNA]</scope>
    <source>
        <strain evidence="2">HyVt-93</strain>
    </source>
</reference>
<dbReference type="PANTHER" id="PTHR34301:SF8">
    <property type="entry name" value="ATPASE DOMAIN-CONTAINING PROTEIN"/>
    <property type="match status" value="1"/>
</dbReference>
<dbReference type="SUPFAM" id="SSF46785">
    <property type="entry name" value="Winged helix' DNA-binding domain"/>
    <property type="match status" value="1"/>
</dbReference>
<evidence type="ECO:0000259" key="1">
    <source>
        <dbReference type="Pfam" id="PF01637"/>
    </source>
</evidence>
<keyword evidence="2" id="KW-0547">Nucleotide-binding</keyword>
<gene>
    <name evidence="2" type="ORF">ENL40_01180</name>
</gene>
<comment type="caution">
    <text evidence="2">The sequence shown here is derived from an EMBL/GenBank/DDBJ whole genome shotgun (WGS) entry which is preliminary data.</text>
</comment>
<dbReference type="InterPro" id="IPR011579">
    <property type="entry name" value="ATPase_dom"/>
</dbReference>
<dbReference type="GO" id="GO:0005524">
    <property type="term" value="F:ATP binding"/>
    <property type="evidence" value="ECO:0007669"/>
    <property type="project" value="UniProtKB-KW"/>
</dbReference>
<accession>A0A7C5NUF1</accession>
<feature type="domain" description="ATPase" evidence="1">
    <location>
        <begin position="13"/>
        <end position="229"/>
    </location>
</feature>
<dbReference type="InterPro" id="IPR036388">
    <property type="entry name" value="WH-like_DNA-bd_sf"/>
</dbReference>
<dbReference type="Proteomes" id="UP000886217">
    <property type="component" value="Unassembled WGS sequence"/>
</dbReference>
<dbReference type="PANTHER" id="PTHR34301">
    <property type="entry name" value="DNA-BINDING PROTEIN-RELATED"/>
    <property type="match status" value="1"/>
</dbReference>
<dbReference type="Gene3D" id="1.10.10.10">
    <property type="entry name" value="Winged helix-like DNA-binding domain superfamily/Winged helix DNA-binding domain"/>
    <property type="match status" value="1"/>
</dbReference>
<dbReference type="AlphaFoldDB" id="A0A7C5NUF1"/>
<proteinExistence type="predicted"/>
<dbReference type="EMBL" id="DRTU01000056">
    <property type="protein sequence ID" value="HHI00084.1"/>
    <property type="molecule type" value="Genomic_DNA"/>
</dbReference>